<dbReference type="PANTHER" id="PTHR23350">
    <property type="entry name" value="PEROXISOME ASSEMBLY PROTEIN 10"/>
    <property type="match status" value="1"/>
</dbReference>
<evidence type="ECO:0000256" key="4">
    <source>
        <dbReference type="ARBA" id="ARBA00008704"/>
    </source>
</evidence>
<keyword evidence="6" id="KW-0813">Transport</keyword>
<dbReference type="GO" id="GO:0016558">
    <property type="term" value="P:protein import into peroxisome matrix"/>
    <property type="evidence" value="ECO:0007669"/>
    <property type="project" value="InterPro"/>
</dbReference>
<reference evidence="23" key="1">
    <citation type="submission" date="2017-02" db="UniProtKB">
        <authorList>
            <consortium name="WormBaseParasite"/>
        </authorList>
    </citation>
    <scope>IDENTIFICATION</scope>
</reference>
<dbReference type="GO" id="GO:0008270">
    <property type="term" value="F:zinc ion binding"/>
    <property type="evidence" value="ECO:0007669"/>
    <property type="project" value="UniProtKB-KW"/>
</dbReference>
<dbReference type="PANTHER" id="PTHR23350:SF0">
    <property type="entry name" value="PEROXISOME BIOGENESIS FACTOR 10"/>
    <property type="match status" value="1"/>
</dbReference>
<proteinExistence type="inferred from homology"/>
<dbReference type="EC" id="2.3.2.27" evidence="5"/>
<dbReference type="Proteomes" id="UP000267096">
    <property type="component" value="Unassembled WGS sequence"/>
</dbReference>
<evidence type="ECO:0000256" key="7">
    <source>
        <dbReference type="ARBA" id="ARBA00022593"/>
    </source>
</evidence>
<gene>
    <name evidence="21" type="ORF">ASIM_LOCUS17387</name>
</gene>
<dbReference type="InterPro" id="IPR017907">
    <property type="entry name" value="Znf_RING_CS"/>
</dbReference>
<evidence type="ECO:0000313" key="22">
    <source>
        <dbReference type="Proteomes" id="UP000267096"/>
    </source>
</evidence>
<evidence type="ECO:0000256" key="12">
    <source>
        <dbReference type="ARBA" id="ARBA00022786"/>
    </source>
</evidence>
<keyword evidence="16 19" id="KW-0472">Membrane</keyword>
<dbReference type="OrthoDB" id="6105938at2759"/>
<sequence>MQTYVAEISEILRAEKRDDEHLARLEANFSKLLKDLVGVHSWIRFYRYIPVFVKTLYYACTTLSGVQTLGEEYLALLQVSSSGGKVAVSSLYKRFVFVFLNIFAPILLEILLRKLDQHINQIDTNKFFGVPLRGNQKARQTFTKIFDWIRLKGIPSAYRLHIAIFYLYGSYYSLSKRFSGISYLSLRPQTNLQASRLLKFIAYLTVLQFSIAVVSWIYENFFCQLLEHDKRVDIDSENDSELIELGESEQSTSELTRFSCGICQSTHYPSCLPCGHLYCWYCIIQHAHECSLIQERQPYCPHCRSSFEASRVVPLLNF</sequence>
<keyword evidence="8" id="KW-0808">Transferase</keyword>
<feature type="transmembrane region" description="Helical" evidence="19">
    <location>
        <begin position="197"/>
        <end position="218"/>
    </location>
</feature>
<keyword evidence="12" id="KW-0833">Ubl conjugation pathway</keyword>
<dbReference type="PROSITE" id="PS00518">
    <property type="entry name" value="ZF_RING_1"/>
    <property type="match status" value="1"/>
</dbReference>
<dbReference type="SMART" id="SM00184">
    <property type="entry name" value="RING"/>
    <property type="match status" value="1"/>
</dbReference>
<dbReference type="PROSITE" id="PS50089">
    <property type="entry name" value="ZF_RING_2"/>
    <property type="match status" value="1"/>
</dbReference>
<dbReference type="InterPro" id="IPR006845">
    <property type="entry name" value="Pex_N"/>
</dbReference>
<evidence type="ECO:0000256" key="8">
    <source>
        <dbReference type="ARBA" id="ARBA00022679"/>
    </source>
</evidence>
<feature type="transmembrane region" description="Helical" evidence="19">
    <location>
        <begin position="91"/>
        <end position="112"/>
    </location>
</feature>
<dbReference type="SUPFAM" id="SSF57850">
    <property type="entry name" value="RING/U-box"/>
    <property type="match status" value="1"/>
</dbReference>
<keyword evidence="22" id="KW-1185">Reference proteome</keyword>
<evidence type="ECO:0000256" key="6">
    <source>
        <dbReference type="ARBA" id="ARBA00022448"/>
    </source>
</evidence>
<evidence type="ECO:0000256" key="15">
    <source>
        <dbReference type="ARBA" id="ARBA00022989"/>
    </source>
</evidence>
<comment type="pathway">
    <text evidence="3">Protein modification; protein ubiquitination.</text>
</comment>
<organism evidence="23">
    <name type="scientific">Anisakis simplex</name>
    <name type="common">Herring worm</name>
    <dbReference type="NCBI Taxonomy" id="6269"/>
    <lineage>
        <taxon>Eukaryota</taxon>
        <taxon>Metazoa</taxon>
        <taxon>Ecdysozoa</taxon>
        <taxon>Nematoda</taxon>
        <taxon>Chromadorea</taxon>
        <taxon>Rhabditida</taxon>
        <taxon>Spirurina</taxon>
        <taxon>Ascaridomorpha</taxon>
        <taxon>Ascaridoidea</taxon>
        <taxon>Anisakidae</taxon>
        <taxon>Anisakis</taxon>
        <taxon>Anisakis simplex complex</taxon>
    </lineage>
</organism>
<dbReference type="InterPro" id="IPR001841">
    <property type="entry name" value="Znf_RING"/>
</dbReference>
<evidence type="ECO:0000313" key="21">
    <source>
        <dbReference type="EMBL" id="VDK60268.1"/>
    </source>
</evidence>
<evidence type="ECO:0000259" key="20">
    <source>
        <dbReference type="PROSITE" id="PS50089"/>
    </source>
</evidence>
<evidence type="ECO:0000256" key="13">
    <source>
        <dbReference type="ARBA" id="ARBA00022833"/>
    </source>
</evidence>
<evidence type="ECO:0000256" key="3">
    <source>
        <dbReference type="ARBA" id="ARBA00004906"/>
    </source>
</evidence>
<dbReference type="Pfam" id="PF04757">
    <property type="entry name" value="Pex2_Pex12"/>
    <property type="match status" value="1"/>
</dbReference>
<keyword evidence="17" id="KW-0576">Peroxisome</keyword>
<feature type="domain" description="RING-type" evidence="20">
    <location>
        <begin position="260"/>
        <end position="304"/>
    </location>
</feature>
<dbReference type="Gene3D" id="3.30.40.10">
    <property type="entry name" value="Zinc/RING finger domain, C3HC4 (zinc finger)"/>
    <property type="match status" value="1"/>
</dbReference>
<comment type="catalytic activity">
    <reaction evidence="1">
        <text>S-ubiquitinyl-[E2 ubiquitin-conjugating enzyme]-L-cysteine + [acceptor protein]-L-lysine = [E2 ubiquitin-conjugating enzyme]-L-cysteine + N(6)-ubiquitinyl-[acceptor protein]-L-lysine.</text>
        <dbReference type="EC" id="2.3.2.27"/>
    </reaction>
</comment>
<dbReference type="WBParaSite" id="ASIM_0001798501-mRNA-1">
    <property type="protein sequence ID" value="ASIM_0001798501-mRNA-1"/>
    <property type="gene ID" value="ASIM_0001798501"/>
</dbReference>
<evidence type="ECO:0000256" key="2">
    <source>
        <dbReference type="ARBA" id="ARBA00004585"/>
    </source>
</evidence>
<protein>
    <recommendedName>
        <fullName evidence="5">RING-type E3 ubiquitin transferase</fullName>
        <ecNumber evidence="5">2.3.2.27</ecNumber>
    </recommendedName>
</protein>
<keyword evidence="11 18" id="KW-0863">Zinc-finger</keyword>
<evidence type="ECO:0000256" key="9">
    <source>
        <dbReference type="ARBA" id="ARBA00022692"/>
    </source>
</evidence>
<accession>A0A0M3KAI9</accession>
<keyword evidence="14" id="KW-0653">Protein transport</keyword>
<evidence type="ECO:0000256" key="11">
    <source>
        <dbReference type="ARBA" id="ARBA00022771"/>
    </source>
</evidence>
<evidence type="ECO:0000256" key="1">
    <source>
        <dbReference type="ARBA" id="ARBA00000900"/>
    </source>
</evidence>
<comment type="similarity">
    <text evidence="4">Belongs to the pex2/pex10/pex12 family.</text>
</comment>
<name>A0A0M3KAI9_ANISI</name>
<evidence type="ECO:0000256" key="16">
    <source>
        <dbReference type="ARBA" id="ARBA00023136"/>
    </source>
</evidence>
<evidence type="ECO:0000256" key="5">
    <source>
        <dbReference type="ARBA" id="ARBA00012483"/>
    </source>
</evidence>
<dbReference type="InterPro" id="IPR013083">
    <property type="entry name" value="Znf_RING/FYVE/PHD"/>
</dbReference>
<dbReference type="GO" id="GO:0061630">
    <property type="term" value="F:ubiquitin protein ligase activity"/>
    <property type="evidence" value="ECO:0007669"/>
    <property type="project" value="UniProtKB-EC"/>
</dbReference>
<keyword evidence="9 19" id="KW-0812">Transmembrane</keyword>
<evidence type="ECO:0000256" key="14">
    <source>
        <dbReference type="ARBA" id="ARBA00022927"/>
    </source>
</evidence>
<dbReference type="GO" id="GO:0005778">
    <property type="term" value="C:peroxisomal membrane"/>
    <property type="evidence" value="ECO:0007669"/>
    <property type="project" value="UniProtKB-SubCell"/>
</dbReference>
<keyword evidence="15 19" id="KW-1133">Transmembrane helix</keyword>
<dbReference type="AlphaFoldDB" id="A0A0M3KAI9"/>
<evidence type="ECO:0000256" key="17">
    <source>
        <dbReference type="ARBA" id="ARBA00023140"/>
    </source>
</evidence>
<comment type="subcellular location">
    <subcellularLocation>
        <location evidence="2">Peroxisome membrane</location>
        <topology evidence="2">Multi-pass membrane protein</topology>
    </subcellularLocation>
</comment>
<dbReference type="EMBL" id="UYRR01034065">
    <property type="protein sequence ID" value="VDK60268.1"/>
    <property type="molecule type" value="Genomic_DNA"/>
</dbReference>
<dbReference type="InterPro" id="IPR025654">
    <property type="entry name" value="PEX2/10"/>
</dbReference>
<keyword evidence="13" id="KW-0862">Zinc</keyword>
<evidence type="ECO:0000256" key="19">
    <source>
        <dbReference type="SAM" id="Phobius"/>
    </source>
</evidence>
<keyword evidence="7" id="KW-0962">Peroxisome biogenesis</keyword>
<evidence type="ECO:0000256" key="10">
    <source>
        <dbReference type="ARBA" id="ARBA00022723"/>
    </source>
</evidence>
<evidence type="ECO:0000313" key="23">
    <source>
        <dbReference type="WBParaSite" id="ASIM_0001798501-mRNA-1"/>
    </source>
</evidence>
<keyword evidence="10" id="KW-0479">Metal-binding</keyword>
<reference evidence="21 22" key="2">
    <citation type="submission" date="2018-11" db="EMBL/GenBank/DDBJ databases">
        <authorList>
            <consortium name="Pathogen Informatics"/>
        </authorList>
    </citation>
    <scope>NUCLEOTIDE SEQUENCE [LARGE SCALE GENOMIC DNA]</scope>
</reference>
<evidence type="ECO:0000256" key="18">
    <source>
        <dbReference type="PROSITE-ProRule" id="PRU00175"/>
    </source>
</evidence>